<protein>
    <submittedName>
        <fullName evidence="2">Uncharacterized protein</fullName>
    </submittedName>
</protein>
<name>A0A8J9SAS6_PHATR</name>
<dbReference type="EMBL" id="OU594964">
    <property type="protein sequence ID" value="CAG9286528.1"/>
    <property type="molecule type" value="Genomic_DNA"/>
</dbReference>
<dbReference type="AlphaFoldDB" id="A0A8J9SAS6"/>
<organism evidence="2">
    <name type="scientific">Phaeodactylum tricornutum</name>
    <name type="common">Diatom</name>
    <dbReference type="NCBI Taxonomy" id="2850"/>
    <lineage>
        <taxon>Eukaryota</taxon>
        <taxon>Sar</taxon>
        <taxon>Stramenopiles</taxon>
        <taxon>Ochrophyta</taxon>
        <taxon>Bacillariophyta</taxon>
        <taxon>Bacillariophyceae</taxon>
        <taxon>Bacillariophycidae</taxon>
        <taxon>Naviculales</taxon>
        <taxon>Phaeodactylaceae</taxon>
        <taxon>Phaeodactylum</taxon>
    </lineage>
</organism>
<feature type="region of interest" description="Disordered" evidence="1">
    <location>
        <begin position="48"/>
        <end position="79"/>
    </location>
</feature>
<dbReference type="Proteomes" id="UP000836788">
    <property type="component" value="Chromosome 23"/>
</dbReference>
<reference evidence="2" key="1">
    <citation type="submission" date="2022-02" db="EMBL/GenBank/DDBJ databases">
        <authorList>
            <person name="Giguere J D."/>
        </authorList>
    </citation>
    <scope>NUCLEOTIDE SEQUENCE</scope>
    <source>
        <strain evidence="2">CCAP 1055/1</strain>
    </source>
</reference>
<accession>A0A8J9SAS6</accession>
<gene>
    <name evidence="2" type="ORF">PTTT1_LOCUS32621</name>
</gene>
<sequence length="153" mass="16788">MPEPKQITRTALQPLLADTPVTNAALDALLALHEDWVRCVASEIVLAGNDNDGQRHGDSPRTRPYDSNGDDTEPSRRRAIVPPHQVQQALTELGLSALATEAMASVPQAKKRTVIAQRKKMRKAPLSIDLAVEQERLLDEARKRALRHGPGPI</sequence>
<proteinExistence type="predicted"/>
<evidence type="ECO:0000313" key="2">
    <source>
        <dbReference type="EMBL" id="CAG9286528.1"/>
    </source>
</evidence>
<feature type="compositionally biased region" description="Basic and acidic residues" evidence="1">
    <location>
        <begin position="52"/>
        <end position="64"/>
    </location>
</feature>
<evidence type="ECO:0000256" key="1">
    <source>
        <dbReference type="SAM" id="MobiDB-lite"/>
    </source>
</evidence>